<feature type="region of interest" description="Disordered" evidence="1">
    <location>
        <begin position="129"/>
        <end position="448"/>
    </location>
</feature>
<feature type="compositionally biased region" description="Low complexity" evidence="1">
    <location>
        <begin position="374"/>
        <end position="385"/>
    </location>
</feature>
<feature type="compositionally biased region" description="Basic and acidic residues" evidence="1">
    <location>
        <begin position="607"/>
        <end position="616"/>
    </location>
</feature>
<feature type="compositionally biased region" description="Pro residues" evidence="1">
    <location>
        <begin position="156"/>
        <end position="171"/>
    </location>
</feature>
<feature type="compositionally biased region" description="Low complexity" evidence="1">
    <location>
        <begin position="78"/>
        <end position="99"/>
    </location>
</feature>
<feature type="compositionally biased region" description="Pro residues" evidence="1">
    <location>
        <begin position="181"/>
        <end position="198"/>
    </location>
</feature>
<organism evidence="2">
    <name type="scientific">Rhodotorula toruloides</name>
    <name type="common">Yeast</name>
    <name type="synonym">Rhodosporidium toruloides</name>
    <dbReference type="NCBI Taxonomy" id="5286"/>
    <lineage>
        <taxon>Eukaryota</taxon>
        <taxon>Fungi</taxon>
        <taxon>Dikarya</taxon>
        <taxon>Basidiomycota</taxon>
        <taxon>Pucciniomycotina</taxon>
        <taxon>Microbotryomycetes</taxon>
        <taxon>Sporidiobolales</taxon>
        <taxon>Sporidiobolaceae</taxon>
        <taxon>Rhodotorula</taxon>
    </lineage>
</organism>
<protein>
    <submittedName>
        <fullName evidence="2">RHTO0S05e03444g1_1</fullName>
    </submittedName>
</protein>
<reference evidence="2" key="1">
    <citation type="journal article" date="2014" name="Genome Announc.">
        <title>Draft genome sequence of Rhodosporidium toruloides CECT1137, an oleaginous yeast of biotechnological interest.</title>
        <authorList>
            <person name="Morin N."/>
            <person name="Calcas X."/>
            <person name="Devillers H."/>
            <person name="Durrens P."/>
            <person name="Sherman D.J."/>
            <person name="Nicaud J.-M."/>
            <person name="Neuveglise C."/>
        </authorList>
    </citation>
    <scope>NUCLEOTIDE SEQUENCE</scope>
    <source>
        <strain evidence="2">CECT1137</strain>
    </source>
</reference>
<feature type="compositionally biased region" description="Polar residues" evidence="1">
    <location>
        <begin position="1"/>
        <end position="11"/>
    </location>
</feature>
<evidence type="ECO:0000256" key="1">
    <source>
        <dbReference type="SAM" id="MobiDB-lite"/>
    </source>
</evidence>
<feature type="compositionally biased region" description="Pro residues" evidence="1">
    <location>
        <begin position="221"/>
        <end position="239"/>
    </location>
</feature>
<feature type="compositionally biased region" description="Gly residues" evidence="1">
    <location>
        <begin position="330"/>
        <end position="347"/>
    </location>
</feature>
<feature type="compositionally biased region" description="Pro residues" evidence="1">
    <location>
        <begin position="30"/>
        <end position="48"/>
    </location>
</feature>
<feature type="compositionally biased region" description="Gly residues" evidence="1">
    <location>
        <begin position="257"/>
        <end position="267"/>
    </location>
</feature>
<feature type="region of interest" description="Disordered" evidence="1">
    <location>
        <begin position="772"/>
        <end position="870"/>
    </location>
</feature>
<feature type="compositionally biased region" description="Low complexity" evidence="1">
    <location>
        <begin position="240"/>
        <end position="256"/>
    </location>
</feature>
<dbReference type="EMBL" id="LK052940">
    <property type="protein sequence ID" value="CDR40433.1"/>
    <property type="molecule type" value="Genomic_DNA"/>
</dbReference>
<accession>A0A061AS11</accession>
<dbReference type="OrthoDB" id="431557at2759"/>
<feature type="compositionally biased region" description="Acidic residues" evidence="1">
    <location>
        <begin position="488"/>
        <end position="503"/>
    </location>
</feature>
<feature type="compositionally biased region" description="Basic and acidic residues" evidence="1">
    <location>
        <begin position="637"/>
        <end position="647"/>
    </location>
</feature>
<feature type="compositionally biased region" description="Low complexity" evidence="1">
    <location>
        <begin position="406"/>
        <end position="416"/>
    </location>
</feature>
<sequence length="1214" mass="125819">MKRSYNSSNAPPSHPQSAPYGGGYATHSAPPLPPGPPPPPPGPGPAPDPYAAYGYGSGVNHGQQQGQQQQVMASHPQYPGYGYGTAAGPPTSAATPYSSVSVPADANAAATAAQYAAYYAAYAQQASAAAAAANAAAGSPYQAAQSPYGAAGGPPFGAPGPPGPSGSPGAPPFKRTRYDQPPLPPSQPPLPPGPPPGPGGGYGNAPMPPSILPPIGGAPGRGPPPPRGPPMGRGPPPPRGGDQYGPRPGGDMPFGRDGPGMRGGPRGGPGPGPGPNRGPPGMGPGQFDDGMRGGPGGFGGQGPMTPLRGGPVGPRGGMRDDRRGGPPLGPGIGPRPGSGMGPSGPRGGMPPMPAPSNFNAPAGPRGLGAPNAPKGPKGASSRPSSGSGGTNVSANQQAARRERKWGSTPGGTSSTSSKKDRHATDDRGERDGESAKRTLTDFRIEGLAIPELEWEWRAERIEQEMRRAAEELDRQVKEKAEKERQEQEASEGGEPAEQEEEAGDMSVDIVNAEDIPAQPSDPTATATVAAGKHRRDEDDDSVQPNGASAEGSGGAEGADELAHASKPKKVRTGDARSEDGEPVSLDSLHPPEKAPVKEANGDDEDGEPIKEEALEHEGEEEDVDGAPIDSAQTNGDEPDRTSVKGDTRSSPAPAPPPPRENSRLRIYFSSPTSSTSSYTQPSGSVPPRASSVSASVKSASVPPQASQQVATSAIGGQVEPVPTPSVPADLTGEQLAKPVDGAEVMDKIKEVAEKEQADQGTSIEGQVVGDAEGDVAAEQQQEPVDVEATEATAEAKEGAENDGEALVDVQSEVQKPSELEQLQEAGDAATSQAEPQSKEELPTTAAQEPVRAPSAAPSAAPSTVEPVLVPPEPAADRISISYARNTRRMLLDADVIDEVKIKRGDGKIELTLRCKPAVLGEGERQIEDEFRVLKGVLVEALDVEADDYVIMDRTALTHSWEPSPESEEEHELDPLLPPLHRLLTTSDATTDSAATFSRDTITIVAQLDRLNPLTEARWVKTGDVDNWIVSLGISSGANPKETDKLSEWRHKIKVVDPDPPPTIQNALESWAASSSVGSRKERDEFVKTHMSKIDNVVEILLRLTRGDRAGPSHYSSTAQPPTVGALAATLSAPFPDQQTQVSLAVLAMFRLSMSTAEKAGIPKEEIERQVGEIIRGIPAHLQFKAVDGIFREVVKGHKGGSGGGGRGKKGGRRD</sequence>
<feature type="compositionally biased region" description="Basic and acidic residues" evidence="1">
    <location>
        <begin position="466"/>
        <end position="487"/>
    </location>
</feature>
<feature type="compositionally biased region" description="Low complexity" evidence="1">
    <location>
        <begin position="669"/>
        <end position="706"/>
    </location>
</feature>
<proteinExistence type="predicted"/>
<feature type="compositionally biased region" description="Low complexity" evidence="1">
    <location>
        <begin position="852"/>
        <end position="867"/>
    </location>
</feature>
<feature type="region of interest" description="Disordered" evidence="1">
    <location>
        <begin position="466"/>
        <end position="739"/>
    </location>
</feature>
<dbReference type="AlphaFoldDB" id="A0A061AS11"/>
<gene>
    <name evidence="2" type="ORF">RHTO0S_05e03444g</name>
</gene>
<feature type="compositionally biased region" description="Pro residues" evidence="1">
    <location>
        <begin position="268"/>
        <end position="282"/>
    </location>
</feature>
<feature type="region of interest" description="Disordered" evidence="1">
    <location>
        <begin position="1195"/>
        <end position="1214"/>
    </location>
</feature>
<feature type="compositionally biased region" description="Gly residues" evidence="1">
    <location>
        <begin position="292"/>
        <end position="302"/>
    </location>
</feature>
<name>A0A061AS11_RHOTO</name>
<feature type="compositionally biased region" description="Low complexity" evidence="1">
    <location>
        <begin position="129"/>
        <end position="145"/>
    </location>
</feature>
<feature type="region of interest" description="Disordered" evidence="1">
    <location>
        <begin position="1"/>
        <end position="99"/>
    </location>
</feature>
<feature type="compositionally biased region" description="Basic and acidic residues" evidence="1">
    <location>
        <begin position="589"/>
        <end position="600"/>
    </location>
</feature>
<evidence type="ECO:0000313" key="2">
    <source>
        <dbReference type="EMBL" id="CDR40433.1"/>
    </source>
</evidence>
<feature type="compositionally biased region" description="Basic and acidic residues" evidence="1">
    <location>
        <begin position="422"/>
        <end position="444"/>
    </location>
</feature>